<organism evidence="9 10">
    <name type="scientific">Xylaria arbuscula</name>
    <dbReference type="NCBI Taxonomy" id="114810"/>
    <lineage>
        <taxon>Eukaryota</taxon>
        <taxon>Fungi</taxon>
        <taxon>Dikarya</taxon>
        <taxon>Ascomycota</taxon>
        <taxon>Pezizomycotina</taxon>
        <taxon>Sordariomycetes</taxon>
        <taxon>Xylariomycetidae</taxon>
        <taxon>Xylariales</taxon>
        <taxon>Xylariaceae</taxon>
        <taxon>Xylaria</taxon>
    </lineage>
</organism>
<dbReference type="Pfam" id="PF00075">
    <property type="entry name" value="RNase_H"/>
    <property type="match status" value="1"/>
</dbReference>
<keyword evidence="5" id="KW-0479">Metal-binding</keyword>
<dbReference type="InterPro" id="IPR002156">
    <property type="entry name" value="RNaseH_domain"/>
</dbReference>
<feature type="domain" description="RNase H type-1" evidence="8">
    <location>
        <begin position="45"/>
        <end position="212"/>
    </location>
</feature>
<gene>
    <name evidence="9" type="ORF">NPX13_g301</name>
</gene>
<dbReference type="PANTHER" id="PTHR10642">
    <property type="entry name" value="RIBONUCLEASE H1"/>
    <property type="match status" value="1"/>
</dbReference>
<dbReference type="CDD" id="cd13934">
    <property type="entry name" value="RNase_H_Dikarya_like"/>
    <property type="match status" value="1"/>
</dbReference>
<keyword evidence="10" id="KW-1185">Reference proteome</keyword>
<reference evidence="9" key="1">
    <citation type="submission" date="2022-07" db="EMBL/GenBank/DDBJ databases">
        <title>Genome Sequence of Xylaria arbuscula.</title>
        <authorList>
            <person name="Buettner E."/>
        </authorList>
    </citation>
    <scope>NUCLEOTIDE SEQUENCE</scope>
    <source>
        <strain evidence="9">VT107</strain>
    </source>
</reference>
<evidence type="ECO:0000256" key="4">
    <source>
        <dbReference type="ARBA" id="ARBA00022722"/>
    </source>
</evidence>
<evidence type="ECO:0000256" key="7">
    <source>
        <dbReference type="ARBA" id="ARBA00022801"/>
    </source>
</evidence>
<sequence>MMPHTSAQISLQGPSAVLMSTTGGDCKIGPEKRRGTGRAFPTNFTPIIVYHYTHRAFSRQSNLWTTYQAGPQAAWAVVHGPGLNGKPALVGSGRLENEGLFGDPNIQTSNRAELRAVIAALRLRRWSGEGFRTIVIATDSEFVTVGCTEWAKNWINNGWRTAGNSEVKNKDLWEMLLGEVERWQDAGLSVKFWRIPRDWNKVADAAAKKAAKECEAQEQWMEMMGLAF</sequence>
<dbReference type="PROSITE" id="PS50879">
    <property type="entry name" value="RNASE_H_1"/>
    <property type="match status" value="1"/>
</dbReference>
<keyword evidence="6" id="KW-0255">Endonuclease</keyword>
<dbReference type="GO" id="GO:0046872">
    <property type="term" value="F:metal ion binding"/>
    <property type="evidence" value="ECO:0007669"/>
    <property type="project" value="UniProtKB-KW"/>
</dbReference>
<dbReference type="Gene3D" id="3.30.420.10">
    <property type="entry name" value="Ribonuclease H-like superfamily/Ribonuclease H"/>
    <property type="match status" value="1"/>
</dbReference>
<evidence type="ECO:0000256" key="6">
    <source>
        <dbReference type="ARBA" id="ARBA00022759"/>
    </source>
</evidence>
<dbReference type="GO" id="GO:0043137">
    <property type="term" value="P:DNA replication, removal of RNA primer"/>
    <property type="evidence" value="ECO:0007669"/>
    <property type="project" value="TreeGrafter"/>
</dbReference>
<dbReference type="InterPro" id="IPR012337">
    <property type="entry name" value="RNaseH-like_sf"/>
</dbReference>
<dbReference type="AlphaFoldDB" id="A0A9W8NPF2"/>
<dbReference type="PANTHER" id="PTHR10642:SF26">
    <property type="entry name" value="RIBONUCLEASE H1"/>
    <property type="match status" value="1"/>
</dbReference>
<evidence type="ECO:0000256" key="2">
    <source>
        <dbReference type="ARBA" id="ARBA00005300"/>
    </source>
</evidence>
<dbReference type="GO" id="GO:0003676">
    <property type="term" value="F:nucleic acid binding"/>
    <property type="evidence" value="ECO:0007669"/>
    <property type="project" value="InterPro"/>
</dbReference>
<dbReference type="EC" id="3.1.26.4" evidence="3"/>
<dbReference type="GO" id="GO:0004523">
    <property type="term" value="F:RNA-DNA hybrid ribonuclease activity"/>
    <property type="evidence" value="ECO:0007669"/>
    <property type="project" value="UniProtKB-EC"/>
</dbReference>
<evidence type="ECO:0000256" key="1">
    <source>
        <dbReference type="ARBA" id="ARBA00000077"/>
    </source>
</evidence>
<dbReference type="EMBL" id="JANPWZ010000018">
    <property type="protein sequence ID" value="KAJ3580272.1"/>
    <property type="molecule type" value="Genomic_DNA"/>
</dbReference>
<comment type="similarity">
    <text evidence="2">Belongs to the RNase H family.</text>
</comment>
<protein>
    <recommendedName>
        <fullName evidence="3">ribonuclease H</fullName>
        <ecNumber evidence="3">3.1.26.4</ecNumber>
    </recommendedName>
</protein>
<evidence type="ECO:0000259" key="8">
    <source>
        <dbReference type="PROSITE" id="PS50879"/>
    </source>
</evidence>
<dbReference type="InterPro" id="IPR036397">
    <property type="entry name" value="RNaseH_sf"/>
</dbReference>
<evidence type="ECO:0000256" key="5">
    <source>
        <dbReference type="ARBA" id="ARBA00022723"/>
    </source>
</evidence>
<keyword evidence="7" id="KW-0378">Hydrolase</keyword>
<dbReference type="InterPro" id="IPR050092">
    <property type="entry name" value="RNase_H"/>
</dbReference>
<proteinExistence type="inferred from homology"/>
<dbReference type="Proteomes" id="UP001148614">
    <property type="component" value="Unassembled WGS sequence"/>
</dbReference>
<dbReference type="SUPFAM" id="SSF53098">
    <property type="entry name" value="Ribonuclease H-like"/>
    <property type="match status" value="1"/>
</dbReference>
<evidence type="ECO:0000256" key="3">
    <source>
        <dbReference type="ARBA" id="ARBA00012180"/>
    </source>
</evidence>
<name>A0A9W8NPF2_9PEZI</name>
<evidence type="ECO:0000313" key="10">
    <source>
        <dbReference type="Proteomes" id="UP001148614"/>
    </source>
</evidence>
<keyword evidence="4" id="KW-0540">Nuclease</keyword>
<comment type="caution">
    <text evidence="9">The sequence shown here is derived from an EMBL/GenBank/DDBJ whole genome shotgun (WGS) entry which is preliminary data.</text>
</comment>
<evidence type="ECO:0000313" key="9">
    <source>
        <dbReference type="EMBL" id="KAJ3580272.1"/>
    </source>
</evidence>
<accession>A0A9W8NPF2</accession>
<dbReference type="VEuPathDB" id="FungiDB:F4678DRAFT_474871"/>
<comment type="catalytic activity">
    <reaction evidence="1">
        <text>Endonucleolytic cleavage to 5'-phosphomonoester.</text>
        <dbReference type="EC" id="3.1.26.4"/>
    </reaction>
</comment>